<dbReference type="InterPro" id="IPR024344">
    <property type="entry name" value="MDMPI_metal-binding"/>
</dbReference>
<dbReference type="Proteomes" id="UP000515512">
    <property type="component" value="Chromosome"/>
</dbReference>
<organism evidence="2 3">
    <name type="scientific">Nocardia huaxiensis</name>
    <dbReference type="NCBI Taxonomy" id="2755382"/>
    <lineage>
        <taxon>Bacteria</taxon>
        <taxon>Bacillati</taxon>
        <taxon>Actinomycetota</taxon>
        <taxon>Actinomycetes</taxon>
        <taxon>Mycobacteriales</taxon>
        <taxon>Nocardiaceae</taxon>
        <taxon>Nocardia</taxon>
    </lineage>
</organism>
<name>A0A7D6VBQ4_9NOCA</name>
<evidence type="ECO:0000313" key="3">
    <source>
        <dbReference type="Proteomes" id="UP000515512"/>
    </source>
</evidence>
<dbReference type="Pfam" id="PF11716">
    <property type="entry name" value="MDMPI_N"/>
    <property type="match status" value="1"/>
</dbReference>
<keyword evidence="3" id="KW-1185">Reference proteome</keyword>
<dbReference type="KEGG" id="nhu:H0264_24165"/>
<keyword evidence="2" id="KW-0670">Pyruvate</keyword>
<dbReference type="AlphaFoldDB" id="A0A7D6VBQ4"/>
<accession>A0A7D6VBQ4</accession>
<dbReference type="EMBL" id="CP059399">
    <property type="protein sequence ID" value="QLY28455.1"/>
    <property type="molecule type" value="Genomic_DNA"/>
</dbReference>
<evidence type="ECO:0000313" key="2">
    <source>
        <dbReference type="EMBL" id="QLY28455.1"/>
    </source>
</evidence>
<protein>
    <submittedName>
        <fullName evidence="2">Maleylpyruvate isomerase family mycothiol-dependent enzyme</fullName>
    </submittedName>
</protein>
<dbReference type="GO" id="GO:0016853">
    <property type="term" value="F:isomerase activity"/>
    <property type="evidence" value="ECO:0007669"/>
    <property type="project" value="UniProtKB-KW"/>
</dbReference>
<reference evidence="2 3" key="1">
    <citation type="submission" date="2020-07" db="EMBL/GenBank/DDBJ databases">
        <authorList>
            <person name="Zhuang K."/>
            <person name="Ran Y."/>
        </authorList>
    </citation>
    <scope>NUCLEOTIDE SEQUENCE [LARGE SCALE GENOMIC DNA]</scope>
    <source>
        <strain evidence="2 3">WCH-YHL-001</strain>
    </source>
</reference>
<dbReference type="InterPro" id="IPR034660">
    <property type="entry name" value="DinB/YfiT-like"/>
</dbReference>
<feature type="domain" description="Mycothiol-dependent maleylpyruvate isomerase metal-binding" evidence="1">
    <location>
        <begin position="15"/>
        <end position="104"/>
    </location>
</feature>
<dbReference type="InterPro" id="IPR017517">
    <property type="entry name" value="Maleyloyr_isom"/>
</dbReference>
<evidence type="ECO:0000259" key="1">
    <source>
        <dbReference type="Pfam" id="PF11716"/>
    </source>
</evidence>
<keyword evidence="2" id="KW-0413">Isomerase</keyword>
<proteinExistence type="predicted"/>
<gene>
    <name evidence="2" type="ORF">H0264_24165</name>
</gene>
<dbReference type="SUPFAM" id="SSF109854">
    <property type="entry name" value="DinB/YfiT-like putative metalloenzymes"/>
    <property type="match status" value="1"/>
</dbReference>
<dbReference type="GO" id="GO:0046872">
    <property type="term" value="F:metal ion binding"/>
    <property type="evidence" value="ECO:0007669"/>
    <property type="project" value="InterPro"/>
</dbReference>
<sequence>MSTSPQTEAVWNAVASEREALAGMLEQFDDNDWNHDTLCAGWRVRDVVAHLIQATHATLPWILRNVVRARGNLGKGAHETAIRYADSTPSRTLLTQLRACADSRFTPIGTTPEDRLMDLLVHIQDIALPLGLDREMPVEAARTSVDRVWTMGAPFHARKHFGDYRLIATDSEWTAGTGAVIEGTTADLLLLLTGRTATRYRLRGPGADILPATR</sequence>
<dbReference type="RefSeq" id="WP_181579661.1">
    <property type="nucleotide sequence ID" value="NZ_CP059399.1"/>
</dbReference>
<dbReference type="Gene3D" id="1.20.120.450">
    <property type="entry name" value="dinb family like domain"/>
    <property type="match status" value="1"/>
</dbReference>
<dbReference type="NCBIfam" id="TIGR03083">
    <property type="entry name" value="maleylpyruvate isomerase family mycothiol-dependent enzyme"/>
    <property type="match status" value="1"/>
</dbReference>